<evidence type="ECO:0000313" key="2">
    <source>
        <dbReference type="EMBL" id="GFR60963.1"/>
    </source>
</evidence>
<organism evidence="2 3">
    <name type="scientific">Elysia marginata</name>
    <dbReference type="NCBI Taxonomy" id="1093978"/>
    <lineage>
        <taxon>Eukaryota</taxon>
        <taxon>Metazoa</taxon>
        <taxon>Spiralia</taxon>
        <taxon>Lophotrochozoa</taxon>
        <taxon>Mollusca</taxon>
        <taxon>Gastropoda</taxon>
        <taxon>Heterobranchia</taxon>
        <taxon>Euthyneura</taxon>
        <taxon>Panpulmonata</taxon>
        <taxon>Sacoglossa</taxon>
        <taxon>Placobranchoidea</taxon>
        <taxon>Plakobranchidae</taxon>
        <taxon>Elysia</taxon>
    </lineage>
</organism>
<dbReference type="AlphaFoldDB" id="A0AAV4EKI1"/>
<gene>
    <name evidence="2" type="ORF">ElyMa_003545300</name>
</gene>
<sequence length="126" mass="14198">MDSLQQHLKDVHFSLWIFNTSHLQSSALTPFFISNRISYGSGENKFTSPPPIPPPSDDHANHFQSVNPESKPSDFSKNHHCLPEQDKQLISITLFPLYPTLTFIPNSGDPIVPTFNPSRMAISRKP</sequence>
<name>A0AAV4EKI1_9GAST</name>
<comment type="caution">
    <text evidence="2">The sequence shown here is derived from an EMBL/GenBank/DDBJ whole genome shotgun (WGS) entry which is preliminary data.</text>
</comment>
<dbReference type="Proteomes" id="UP000762676">
    <property type="component" value="Unassembled WGS sequence"/>
</dbReference>
<keyword evidence="3" id="KW-1185">Reference proteome</keyword>
<proteinExistence type="predicted"/>
<dbReference type="EMBL" id="BMAT01007256">
    <property type="protein sequence ID" value="GFR60963.1"/>
    <property type="molecule type" value="Genomic_DNA"/>
</dbReference>
<feature type="region of interest" description="Disordered" evidence="1">
    <location>
        <begin position="43"/>
        <end position="80"/>
    </location>
</feature>
<reference evidence="2 3" key="1">
    <citation type="journal article" date="2021" name="Elife">
        <title>Chloroplast acquisition without the gene transfer in kleptoplastic sea slugs, Plakobranchus ocellatus.</title>
        <authorList>
            <person name="Maeda T."/>
            <person name="Takahashi S."/>
            <person name="Yoshida T."/>
            <person name="Shimamura S."/>
            <person name="Takaki Y."/>
            <person name="Nagai Y."/>
            <person name="Toyoda A."/>
            <person name="Suzuki Y."/>
            <person name="Arimoto A."/>
            <person name="Ishii H."/>
            <person name="Satoh N."/>
            <person name="Nishiyama T."/>
            <person name="Hasebe M."/>
            <person name="Maruyama T."/>
            <person name="Minagawa J."/>
            <person name="Obokata J."/>
            <person name="Shigenobu S."/>
        </authorList>
    </citation>
    <scope>NUCLEOTIDE SEQUENCE [LARGE SCALE GENOMIC DNA]</scope>
</reference>
<feature type="compositionally biased region" description="Basic and acidic residues" evidence="1">
    <location>
        <begin position="71"/>
        <end position="80"/>
    </location>
</feature>
<protein>
    <submittedName>
        <fullName evidence="2">Uncharacterized protein</fullName>
    </submittedName>
</protein>
<accession>A0AAV4EKI1</accession>
<evidence type="ECO:0000313" key="3">
    <source>
        <dbReference type="Proteomes" id="UP000762676"/>
    </source>
</evidence>
<evidence type="ECO:0000256" key="1">
    <source>
        <dbReference type="SAM" id="MobiDB-lite"/>
    </source>
</evidence>